<dbReference type="Gramene" id="KRH34168">
    <property type="protein sequence ID" value="KRH34168"/>
    <property type="gene ID" value="GLYMA_10G167600"/>
</dbReference>
<dbReference type="AlphaFoldDB" id="A0A0R0I2F4"/>
<dbReference type="FunCoup" id="A0A0R0I2F4">
    <property type="interactions" value="3208"/>
</dbReference>
<dbReference type="STRING" id="3847.A0A0R0I2F4"/>
<dbReference type="EMBL" id="CM000843">
    <property type="protein sequence ID" value="KRH34168.2"/>
    <property type="molecule type" value="Genomic_DNA"/>
</dbReference>
<reference evidence="2" key="2">
    <citation type="submission" date="2018-02" db="UniProtKB">
        <authorList>
            <consortium name="EnsemblPlants"/>
        </authorList>
    </citation>
    <scope>IDENTIFICATION</scope>
    <source>
        <strain evidence="2">Williams 82</strain>
    </source>
</reference>
<reference evidence="1 2" key="1">
    <citation type="journal article" date="2010" name="Nature">
        <title>Genome sequence of the palaeopolyploid soybean.</title>
        <authorList>
            <person name="Schmutz J."/>
            <person name="Cannon S.B."/>
            <person name="Schlueter J."/>
            <person name="Ma J."/>
            <person name="Mitros T."/>
            <person name="Nelson W."/>
            <person name="Hyten D.L."/>
            <person name="Song Q."/>
            <person name="Thelen J.J."/>
            <person name="Cheng J."/>
            <person name="Xu D."/>
            <person name="Hellsten U."/>
            <person name="May G.D."/>
            <person name="Yu Y."/>
            <person name="Sakurai T."/>
            <person name="Umezawa T."/>
            <person name="Bhattacharyya M.K."/>
            <person name="Sandhu D."/>
            <person name="Valliyodan B."/>
            <person name="Lindquist E."/>
            <person name="Peto M."/>
            <person name="Grant D."/>
            <person name="Shu S."/>
            <person name="Goodstein D."/>
            <person name="Barry K."/>
            <person name="Futrell-Griggs M."/>
            <person name="Abernathy B."/>
            <person name="Du J."/>
            <person name="Tian Z."/>
            <person name="Zhu L."/>
            <person name="Gill N."/>
            <person name="Joshi T."/>
            <person name="Libault M."/>
            <person name="Sethuraman A."/>
            <person name="Zhang X.-C."/>
            <person name="Shinozaki K."/>
            <person name="Nguyen H.T."/>
            <person name="Wing R.A."/>
            <person name="Cregan P."/>
            <person name="Specht J."/>
            <person name="Grimwood J."/>
            <person name="Rokhsar D."/>
            <person name="Stacey G."/>
            <person name="Shoemaker R.C."/>
            <person name="Jackson S.A."/>
        </authorList>
    </citation>
    <scope>NUCLEOTIDE SEQUENCE [LARGE SCALE GENOMIC DNA]</scope>
    <source>
        <strain evidence="2">cv. Williams 82</strain>
        <tissue evidence="1">Callus</tissue>
    </source>
</reference>
<name>A0A0R0I2F4_SOYBN</name>
<dbReference type="Proteomes" id="UP000008827">
    <property type="component" value="Chromosome 10"/>
</dbReference>
<accession>A0A0R0I2F4</accession>
<dbReference type="PANTHER" id="PTHR36802:SF1">
    <property type="entry name" value="OS02G0815400 PROTEIN"/>
    <property type="match status" value="1"/>
</dbReference>
<evidence type="ECO:0000313" key="1">
    <source>
        <dbReference type="EMBL" id="KRH34168.2"/>
    </source>
</evidence>
<proteinExistence type="predicted"/>
<sequence>MASASLQFWSSIAPLSHRYTHRFASLTSLKFVTPISSTNTVYLPKPLAVHFALTDPTLPNPEPDPQTLLQEIADSFDLPSDYFAKLPRDLRLDLNDAAFHLSSGPVLDECGQELGETLLNLSRAWELADTSTSHSLVKKLPLIEAKLTGSAKSALGKHLVSAGRRFQSMGQYGQGEPQKIAKAVIAAGRALSASSTSAVIVEELKEETRVLKVGNYSVSGIDKVYFGELQVEITPDKANIGAVIGLVFGGWKQGKLNSCFNLEHMILSWEVAQGIQNIPDSSLQYANDNALLLAKSLKGALLAIFYSSTFLSALPRWDLFYLGYSSNQRKIEF</sequence>
<organism evidence="1">
    <name type="scientific">Glycine max</name>
    <name type="common">Soybean</name>
    <name type="synonym">Glycine hispida</name>
    <dbReference type="NCBI Taxonomy" id="3847"/>
    <lineage>
        <taxon>Eukaryota</taxon>
        <taxon>Viridiplantae</taxon>
        <taxon>Streptophyta</taxon>
        <taxon>Embryophyta</taxon>
        <taxon>Tracheophyta</taxon>
        <taxon>Spermatophyta</taxon>
        <taxon>Magnoliopsida</taxon>
        <taxon>eudicotyledons</taxon>
        <taxon>Gunneridae</taxon>
        <taxon>Pentapetalae</taxon>
        <taxon>rosids</taxon>
        <taxon>fabids</taxon>
        <taxon>Fabales</taxon>
        <taxon>Fabaceae</taxon>
        <taxon>Papilionoideae</taxon>
        <taxon>50 kb inversion clade</taxon>
        <taxon>NPAAA clade</taxon>
        <taxon>indigoferoid/millettioid clade</taxon>
        <taxon>Phaseoleae</taxon>
        <taxon>Glycine</taxon>
        <taxon>Glycine subgen. Soja</taxon>
    </lineage>
</organism>
<dbReference type="OrthoDB" id="1923116at2759"/>
<accession>A0A2K7INQ8</accession>
<dbReference type="EnsemblPlants" id="KRH34168">
    <property type="protein sequence ID" value="KRH34168"/>
    <property type="gene ID" value="GLYMA_10G167600"/>
</dbReference>
<dbReference type="InParanoid" id="A0A0R0I2F4"/>
<gene>
    <name evidence="1" type="ORF">GLYMA_10G167600</name>
</gene>
<dbReference type="OMA" id="KCPLHIS"/>
<evidence type="ECO:0000313" key="3">
    <source>
        <dbReference type="Proteomes" id="UP000008827"/>
    </source>
</evidence>
<evidence type="ECO:0000313" key="2">
    <source>
        <dbReference type="EnsemblPlants" id="KRH34168"/>
    </source>
</evidence>
<keyword evidence="3" id="KW-1185">Reference proteome</keyword>
<dbReference type="PANTHER" id="PTHR36802">
    <property type="entry name" value="OS02G0815400 PROTEIN"/>
    <property type="match status" value="1"/>
</dbReference>
<protein>
    <submittedName>
        <fullName evidence="1 2">Uncharacterized protein</fullName>
    </submittedName>
</protein>
<reference evidence="1" key="3">
    <citation type="submission" date="2018-07" db="EMBL/GenBank/DDBJ databases">
        <title>WGS assembly of Glycine max.</title>
        <authorList>
            <person name="Schmutz J."/>
            <person name="Cannon S."/>
            <person name="Schlueter J."/>
            <person name="Ma J."/>
            <person name="Mitros T."/>
            <person name="Nelson W."/>
            <person name="Hyten D."/>
            <person name="Song Q."/>
            <person name="Thelen J."/>
            <person name="Cheng J."/>
            <person name="Xu D."/>
            <person name="Hellsten U."/>
            <person name="May G."/>
            <person name="Yu Y."/>
            <person name="Sakurai T."/>
            <person name="Umezawa T."/>
            <person name="Bhattacharyya M."/>
            <person name="Sandhu D."/>
            <person name="Valliyodan B."/>
            <person name="Lindquist E."/>
            <person name="Peto M."/>
            <person name="Grant D."/>
            <person name="Shu S."/>
            <person name="Goodstein D."/>
            <person name="Barry K."/>
            <person name="Futrell-Griggs M."/>
            <person name="Abernathy B."/>
            <person name="Du J."/>
            <person name="Tian Z."/>
            <person name="Zhu L."/>
            <person name="Gill N."/>
            <person name="Joshi T."/>
            <person name="Libault M."/>
            <person name="Sethuraman A."/>
            <person name="Zhang X."/>
            <person name="Shinozaki K."/>
            <person name="Nguyen H."/>
            <person name="Wing R."/>
            <person name="Cregan P."/>
            <person name="Specht J."/>
            <person name="Grimwood J."/>
            <person name="Rokhsar D."/>
            <person name="Stacey G."/>
            <person name="Shoemaker R."/>
            <person name="Jackson S."/>
        </authorList>
    </citation>
    <scope>NUCLEOTIDE SEQUENCE</scope>
    <source>
        <tissue evidence="1">Callus</tissue>
    </source>
</reference>